<keyword evidence="3" id="KW-1185">Reference proteome</keyword>
<evidence type="ECO:0000313" key="3">
    <source>
        <dbReference type="Proteomes" id="UP001151478"/>
    </source>
</evidence>
<dbReference type="EMBL" id="JAOSLC020000003">
    <property type="protein sequence ID" value="MDD7915399.1"/>
    <property type="molecule type" value="Genomic_DNA"/>
</dbReference>
<accession>A0ABT5SBA2</accession>
<reference evidence="2" key="1">
    <citation type="submission" date="2023-02" db="EMBL/GenBank/DDBJ databases">
        <title>Polaribacter ponticola sp. nov., isolated from seawater.</title>
        <authorList>
            <person name="Baek J.H."/>
            <person name="Kim J.M."/>
            <person name="Choi D.G."/>
            <person name="Jeon C.O."/>
        </authorList>
    </citation>
    <scope>NUCLEOTIDE SEQUENCE</scope>
    <source>
        <strain evidence="2">MSW5</strain>
    </source>
</reference>
<feature type="signal peptide" evidence="1">
    <location>
        <begin position="1"/>
        <end position="33"/>
    </location>
</feature>
<dbReference type="PROSITE" id="PS51257">
    <property type="entry name" value="PROKAR_LIPOPROTEIN"/>
    <property type="match status" value="1"/>
</dbReference>
<sequence length="249" mass="28063">MKTIMKTTNTNLKNFLALLAITIVLVFSSCSNNEDDNLEENSENLSEIVMQDFVEEINNLSVPSALMNSNNQYAQEANAQFESLKSLSTSFSSLFVIPDYALSTKTSSKVVSKSSSSNTQTYSWSSGDTTVEYTITEASDRYSFTYYVTSPDFTGKLMAGYQLIDGSYAEVNLYYDNIVESTIKWWVNDEDIKIELSSDDFKLILESNATDNSGNLKVYYSNTLTALYEWNADGTGTYTNYYTNETYSW</sequence>
<evidence type="ECO:0000256" key="1">
    <source>
        <dbReference type="SAM" id="SignalP"/>
    </source>
</evidence>
<gene>
    <name evidence="2" type="ORF">N5A56_013685</name>
</gene>
<comment type="caution">
    <text evidence="2">The sequence shown here is derived from an EMBL/GenBank/DDBJ whole genome shotgun (WGS) entry which is preliminary data.</text>
</comment>
<dbReference type="Proteomes" id="UP001151478">
    <property type="component" value="Unassembled WGS sequence"/>
</dbReference>
<protein>
    <submittedName>
        <fullName evidence="2">Uncharacterized protein</fullName>
    </submittedName>
</protein>
<organism evidence="2 3">
    <name type="scientific">Polaribacter ponticola</name>
    <dbReference type="NCBI Taxonomy" id="2978475"/>
    <lineage>
        <taxon>Bacteria</taxon>
        <taxon>Pseudomonadati</taxon>
        <taxon>Bacteroidota</taxon>
        <taxon>Flavobacteriia</taxon>
        <taxon>Flavobacteriales</taxon>
        <taxon>Flavobacteriaceae</taxon>
    </lineage>
</organism>
<evidence type="ECO:0000313" key="2">
    <source>
        <dbReference type="EMBL" id="MDD7915399.1"/>
    </source>
</evidence>
<proteinExistence type="predicted"/>
<name>A0ABT5SBA2_9FLAO</name>
<feature type="chain" id="PRO_5047255914" evidence="1">
    <location>
        <begin position="34"/>
        <end position="249"/>
    </location>
</feature>
<keyword evidence="1" id="KW-0732">Signal</keyword>
<dbReference type="RefSeq" id="WP_265725950.1">
    <property type="nucleotide sequence ID" value="NZ_JAOSLC020000003.1"/>
</dbReference>